<keyword evidence="1" id="KW-0472">Membrane</keyword>
<gene>
    <name evidence="2" type="ORF">H9889_05965</name>
</gene>
<reference evidence="2" key="1">
    <citation type="journal article" date="2021" name="PeerJ">
        <title>Extensive microbial diversity within the chicken gut microbiome revealed by metagenomics and culture.</title>
        <authorList>
            <person name="Gilroy R."/>
            <person name="Ravi A."/>
            <person name="Getino M."/>
            <person name="Pursley I."/>
            <person name="Horton D.L."/>
            <person name="Alikhan N.F."/>
            <person name="Baker D."/>
            <person name="Gharbi K."/>
            <person name="Hall N."/>
            <person name="Watson M."/>
            <person name="Adriaenssens E.M."/>
            <person name="Foster-Nyarko E."/>
            <person name="Jarju S."/>
            <person name="Secka A."/>
            <person name="Antonio M."/>
            <person name="Oren A."/>
            <person name="Chaudhuri R.R."/>
            <person name="La Ragione R."/>
            <person name="Hildebrand F."/>
            <person name="Pallen M.J."/>
        </authorList>
    </citation>
    <scope>NUCLEOTIDE SEQUENCE</scope>
    <source>
        <strain evidence="2">CHK160-9182</strain>
    </source>
</reference>
<accession>A0A9D1Q761</accession>
<evidence type="ECO:0000256" key="1">
    <source>
        <dbReference type="SAM" id="Phobius"/>
    </source>
</evidence>
<name>A0A9D1Q761_9GAMM</name>
<organism evidence="2 3">
    <name type="scientific">Candidatus Ignatzschineria merdigallinarum</name>
    <dbReference type="NCBI Taxonomy" id="2838621"/>
    <lineage>
        <taxon>Bacteria</taxon>
        <taxon>Pseudomonadati</taxon>
        <taxon>Pseudomonadota</taxon>
        <taxon>Gammaproteobacteria</taxon>
        <taxon>Cardiobacteriales</taxon>
        <taxon>Ignatzschineriaceae</taxon>
        <taxon>Ignatzschineria</taxon>
    </lineage>
</organism>
<feature type="transmembrane region" description="Helical" evidence="1">
    <location>
        <begin position="33"/>
        <end position="51"/>
    </location>
</feature>
<protein>
    <submittedName>
        <fullName evidence="2">Uncharacterized protein</fullName>
    </submittedName>
</protein>
<dbReference type="EMBL" id="DXHP01000130">
    <property type="protein sequence ID" value="HIW06855.1"/>
    <property type="molecule type" value="Genomic_DNA"/>
</dbReference>
<comment type="caution">
    <text evidence="2">The sequence shown here is derived from an EMBL/GenBank/DDBJ whole genome shotgun (WGS) entry which is preliminary data.</text>
</comment>
<keyword evidence="1" id="KW-1133">Transmembrane helix</keyword>
<dbReference type="AlphaFoldDB" id="A0A9D1Q761"/>
<reference evidence="2" key="2">
    <citation type="submission" date="2021-04" db="EMBL/GenBank/DDBJ databases">
        <authorList>
            <person name="Gilroy R."/>
        </authorList>
    </citation>
    <scope>NUCLEOTIDE SEQUENCE</scope>
    <source>
        <strain evidence="2">CHK160-9182</strain>
    </source>
</reference>
<proteinExistence type="predicted"/>
<evidence type="ECO:0000313" key="3">
    <source>
        <dbReference type="Proteomes" id="UP000823934"/>
    </source>
</evidence>
<dbReference type="Proteomes" id="UP000823934">
    <property type="component" value="Unassembled WGS sequence"/>
</dbReference>
<sequence>FVLYFALLMFGLYNVISFSGNDEVLNFELIIKRLLIQGPFLFTLIWLITFVSSRLNQNVRMQQEYAHKEALASSYASFKMQISAISTEEEKQKEMLEKLMSLTIESVSFNPSKTLDKMDNKMPIEKALDKITGVVEKAINK</sequence>
<feature type="non-terminal residue" evidence="2">
    <location>
        <position position="1"/>
    </location>
</feature>
<keyword evidence="1" id="KW-0812">Transmembrane</keyword>
<evidence type="ECO:0000313" key="2">
    <source>
        <dbReference type="EMBL" id="HIW06855.1"/>
    </source>
</evidence>